<name>A0ABZ0UTP1_9RICK</name>
<comment type="function">
    <text evidence="6">Molecular chaperone. Has ATPase activity.</text>
</comment>
<evidence type="ECO:0000256" key="3">
    <source>
        <dbReference type="ARBA" id="ARBA00022840"/>
    </source>
</evidence>
<dbReference type="Gene3D" id="3.30.230.80">
    <property type="match status" value="1"/>
</dbReference>
<gene>
    <name evidence="6" type="primary">htpG</name>
    <name evidence="8" type="ORF">Trichorick_01310</name>
</gene>
<sequence length="624" mass="71719">MSQEKKKFDAEVGKVLHLMIHSLYTNKEIFMRELISNASDACDKLRYLSQLDHSLIADDSNFKITVKVDKDKRTITIRDNGIGMNKSDLIENLGTIARSGTQMFAEQLSGDVKKDNLLIGQFGVGFYSAFMIAEAITVTSRKAGEQQAYVWHSDGVGEYTVDEAEVEFLRGTEIVLQVKPQEDTYLDHFRLKHIIKSYSDHITAPVYFVDAQNNEVQVNSCSALWTRPKSEITKEQYQELYKSLSYAADEPWLIMHNKNEGAAEFTNLLFIPSSKTFDLFHPDRRRRVKLYIKRVFISDENIDLIPHYLRFLRGIVDSEDLPLNINRETLQHNAIIEKIKSAITKRVINELKKKKEESLEEYLNFWTNFGGVLKEGLCEAMADHDKLLEVCVFKSYQLDKMISLDEYISRCNPEQKTIYYLSGDDPVKLRSSPQIEGFISRGIDVLLFTDTVDDFWVNVNSKYKDYEIKSVTRADINLETSETQEATSNTNNQDNEVTEDYQQLIQYFKQILGDLVRDVKISRKLTASPACLAIGDGAMDIRMERFLIEQKQLVATTAKILELNPKHPILEKINQDVLSDKNNYDNEELVRLIFDQACIIEGEPVNDAGEFAKRLNNVLQRVIL</sequence>
<comment type="subunit">
    <text evidence="6">Homodimer.</text>
</comment>
<accession>A0ABZ0UTP1</accession>
<comment type="caution">
    <text evidence="6">Lacks conserved residue(s) required for the propagation of feature annotation.</text>
</comment>
<dbReference type="CDD" id="cd16927">
    <property type="entry name" value="HATPase_Hsp90-like"/>
    <property type="match status" value="1"/>
</dbReference>
<evidence type="ECO:0000256" key="2">
    <source>
        <dbReference type="ARBA" id="ARBA00022741"/>
    </source>
</evidence>
<dbReference type="SUPFAM" id="SSF110942">
    <property type="entry name" value="HSP90 C-terminal domain"/>
    <property type="match status" value="1"/>
</dbReference>
<dbReference type="SUPFAM" id="SSF55874">
    <property type="entry name" value="ATPase domain of HSP90 chaperone/DNA topoisomerase II/histidine kinase"/>
    <property type="match status" value="1"/>
</dbReference>
<dbReference type="InterPro" id="IPR019805">
    <property type="entry name" value="Heat_shock_protein_90_CS"/>
</dbReference>
<dbReference type="PIRSF" id="PIRSF002583">
    <property type="entry name" value="Hsp90"/>
    <property type="match status" value="1"/>
</dbReference>
<evidence type="ECO:0000256" key="6">
    <source>
        <dbReference type="HAMAP-Rule" id="MF_00505"/>
    </source>
</evidence>
<dbReference type="EMBL" id="CP112932">
    <property type="protein sequence ID" value="WPY01399.1"/>
    <property type="molecule type" value="Genomic_DNA"/>
</dbReference>
<feature type="domain" description="Histidine kinase/HSP90-like ATPase" evidence="7">
    <location>
        <begin position="26"/>
        <end position="182"/>
    </location>
</feature>
<dbReference type="InterPro" id="IPR003594">
    <property type="entry name" value="HATPase_dom"/>
</dbReference>
<comment type="similarity">
    <text evidence="1 6">Belongs to the heat shock protein 90 family.</text>
</comment>
<dbReference type="Pfam" id="PF00183">
    <property type="entry name" value="HSP90"/>
    <property type="match status" value="1"/>
</dbReference>
<dbReference type="InterPro" id="IPR036890">
    <property type="entry name" value="HATPase_C_sf"/>
</dbReference>
<keyword evidence="6" id="KW-0963">Cytoplasm</keyword>
<dbReference type="PRINTS" id="PR00775">
    <property type="entry name" value="HEATSHOCK90"/>
</dbReference>
<organism evidence="8 9">
    <name type="scientific">Candidatus Trichorickettsia mobilis</name>
    <dbReference type="NCBI Taxonomy" id="1346319"/>
    <lineage>
        <taxon>Bacteria</taxon>
        <taxon>Pseudomonadati</taxon>
        <taxon>Pseudomonadota</taxon>
        <taxon>Alphaproteobacteria</taxon>
        <taxon>Rickettsiales</taxon>
        <taxon>Rickettsiaceae</taxon>
        <taxon>Rickettsieae</taxon>
        <taxon>Candidatus Trichorickettsia</taxon>
    </lineage>
</organism>
<evidence type="ECO:0000313" key="8">
    <source>
        <dbReference type="EMBL" id="WPY01399.1"/>
    </source>
</evidence>
<evidence type="ECO:0000313" key="9">
    <source>
        <dbReference type="Proteomes" id="UP001326613"/>
    </source>
</evidence>
<dbReference type="PANTHER" id="PTHR11528">
    <property type="entry name" value="HEAT SHOCK PROTEIN 90 FAMILY MEMBER"/>
    <property type="match status" value="1"/>
</dbReference>
<reference evidence="8 9" key="1">
    <citation type="submission" date="2022-10" db="EMBL/GenBank/DDBJ databases">
        <title>Host association and intracellularity evolved multiple times independently in the Rickettsiales.</title>
        <authorList>
            <person name="Castelli M."/>
            <person name="Nardi T."/>
            <person name="Gammuto L."/>
            <person name="Bellinzona G."/>
            <person name="Sabaneyeva E."/>
            <person name="Potekhin A."/>
            <person name="Serra V."/>
            <person name="Petroni G."/>
            <person name="Sassera D."/>
        </authorList>
    </citation>
    <scope>NUCLEOTIDE SEQUENCE [LARGE SCALE GENOMIC DNA]</scope>
    <source>
        <strain evidence="8 9">Kr 154-4</strain>
    </source>
</reference>
<dbReference type="InterPro" id="IPR001404">
    <property type="entry name" value="Hsp90_fam"/>
</dbReference>
<dbReference type="SUPFAM" id="SSF54211">
    <property type="entry name" value="Ribosomal protein S5 domain 2-like"/>
    <property type="match status" value="1"/>
</dbReference>
<feature type="region of interest" description="A; substrate-binding" evidence="6">
    <location>
        <begin position="1"/>
        <end position="327"/>
    </location>
</feature>
<protein>
    <recommendedName>
        <fullName evidence="6">Chaperone protein HtpG</fullName>
    </recommendedName>
    <alternativeName>
        <fullName evidence="6">Heat shock protein HtpG</fullName>
    </alternativeName>
    <alternativeName>
        <fullName evidence="6">High temperature protein G</fullName>
    </alternativeName>
</protein>
<dbReference type="Pfam" id="PF13589">
    <property type="entry name" value="HATPase_c_3"/>
    <property type="match status" value="1"/>
</dbReference>
<keyword evidence="4 6" id="KW-0346">Stress response</keyword>
<keyword evidence="5 6" id="KW-0143">Chaperone</keyword>
<feature type="region of interest" description="C" evidence="6">
    <location>
        <begin position="546"/>
        <end position="624"/>
    </location>
</feature>
<evidence type="ECO:0000256" key="4">
    <source>
        <dbReference type="ARBA" id="ARBA00023016"/>
    </source>
</evidence>
<dbReference type="Gene3D" id="3.40.50.11260">
    <property type="match status" value="1"/>
</dbReference>
<dbReference type="PROSITE" id="PS00298">
    <property type="entry name" value="HSP90"/>
    <property type="match status" value="1"/>
</dbReference>
<dbReference type="Proteomes" id="UP001326613">
    <property type="component" value="Chromosome"/>
</dbReference>
<dbReference type="InterPro" id="IPR037196">
    <property type="entry name" value="HSP90_C"/>
</dbReference>
<evidence type="ECO:0000256" key="5">
    <source>
        <dbReference type="ARBA" id="ARBA00023186"/>
    </source>
</evidence>
<dbReference type="Gene3D" id="1.20.120.790">
    <property type="entry name" value="Heat shock protein 90, C-terminal domain"/>
    <property type="match status" value="1"/>
</dbReference>
<dbReference type="SMART" id="SM00387">
    <property type="entry name" value="HATPase_c"/>
    <property type="match status" value="1"/>
</dbReference>
<dbReference type="RefSeq" id="WP_323738173.1">
    <property type="nucleotide sequence ID" value="NZ_CP112932.1"/>
</dbReference>
<evidence type="ECO:0000256" key="1">
    <source>
        <dbReference type="ARBA" id="ARBA00008239"/>
    </source>
</evidence>
<keyword evidence="3 6" id="KW-0067">ATP-binding</keyword>
<keyword evidence="2 6" id="KW-0547">Nucleotide-binding</keyword>
<comment type="subcellular location">
    <subcellularLocation>
        <location evidence="6">Cytoplasm</location>
    </subcellularLocation>
</comment>
<keyword evidence="9" id="KW-1185">Reference proteome</keyword>
<dbReference type="InterPro" id="IPR020575">
    <property type="entry name" value="Hsp90_N"/>
</dbReference>
<dbReference type="HAMAP" id="MF_00505">
    <property type="entry name" value="HSP90"/>
    <property type="match status" value="1"/>
</dbReference>
<dbReference type="NCBIfam" id="NF003555">
    <property type="entry name" value="PRK05218.1"/>
    <property type="match status" value="1"/>
</dbReference>
<dbReference type="Gene3D" id="3.30.565.10">
    <property type="entry name" value="Histidine kinase-like ATPase, C-terminal domain"/>
    <property type="match status" value="1"/>
</dbReference>
<dbReference type="InterPro" id="IPR020568">
    <property type="entry name" value="Ribosomal_Su5_D2-typ_SF"/>
</dbReference>
<evidence type="ECO:0000259" key="7">
    <source>
        <dbReference type="SMART" id="SM00387"/>
    </source>
</evidence>
<proteinExistence type="inferred from homology"/>